<feature type="region of interest" description="Disordered" evidence="5">
    <location>
        <begin position="125"/>
        <end position="163"/>
    </location>
</feature>
<keyword evidence="2 4" id="KW-0863">Zinc-finger</keyword>
<feature type="domain" description="C2HC/C3H-type" evidence="7">
    <location>
        <begin position="389"/>
        <end position="418"/>
    </location>
</feature>
<dbReference type="GO" id="GO:0008270">
    <property type="term" value="F:zinc ion binding"/>
    <property type="evidence" value="ECO:0007669"/>
    <property type="project" value="UniProtKB-KW"/>
</dbReference>
<feature type="compositionally biased region" description="Polar residues" evidence="5">
    <location>
        <begin position="262"/>
        <end position="276"/>
    </location>
</feature>
<organism evidence="8 9">
    <name type="scientific">Sinanodonta woodiana</name>
    <name type="common">Chinese pond mussel</name>
    <name type="synonym">Anodonta woodiana</name>
    <dbReference type="NCBI Taxonomy" id="1069815"/>
    <lineage>
        <taxon>Eukaryota</taxon>
        <taxon>Metazoa</taxon>
        <taxon>Spiralia</taxon>
        <taxon>Lophotrochozoa</taxon>
        <taxon>Mollusca</taxon>
        <taxon>Bivalvia</taxon>
        <taxon>Autobranchia</taxon>
        <taxon>Heteroconchia</taxon>
        <taxon>Palaeoheterodonta</taxon>
        <taxon>Unionida</taxon>
        <taxon>Unionoidea</taxon>
        <taxon>Unionidae</taxon>
        <taxon>Unioninae</taxon>
        <taxon>Sinanodonta</taxon>
    </lineage>
</organism>
<feature type="compositionally biased region" description="Basic and acidic residues" evidence="5">
    <location>
        <begin position="503"/>
        <end position="519"/>
    </location>
</feature>
<keyword evidence="9" id="KW-1185">Reference proteome</keyword>
<feature type="domain" description="J" evidence="6">
    <location>
        <begin position="4"/>
        <end position="68"/>
    </location>
</feature>
<feature type="compositionally biased region" description="Low complexity" evidence="5">
    <location>
        <begin position="475"/>
        <end position="488"/>
    </location>
</feature>
<dbReference type="InterPro" id="IPR036869">
    <property type="entry name" value="J_dom_sf"/>
</dbReference>
<dbReference type="InterPro" id="IPR001623">
    <property type="entry name" value="DnaJ_domain"/>
</dbReference>
<dbReference type="PANTHER" id="PTHR43096">
    <property type="entry name" value="DNAJ HOMOLOG 1, MITOCHONDRIAL-RELATED"/>
    <property type="match status" value="1"/>
</dbReference>
<feature type="compositionally biased region" description="Polar residues" evidence="5">
    <location>
        <begin position="489"/>
        <end position="499"/>
    </location>
</feature>
<evidence type="ECO:0000256" key="5">
    <source>
        <dbReference type="SAM" id="MobiDB-lite"/>
    </source>
</evidence>
<dbReference type="InterPro" id="IPR049899">
    <property type="entry name" value="Znf_C2HC_C3H"/>
</dbReference>
<gene>
    <name evidence="8" type="ORF">ACJMK2_025798</name>
</gene>
<dbReference type="CDD" id="cd06257">
    <property type="entry name" value="DnaJ"/>
    <property type="match status" value="1"/>
</dbReference>
<dbReference type="PANTHER" id="PTHR43096:SF10">
    <property type="entry name" value="CHAPERONE PROTEIN DNAJ A6, CHLOROPLASTIC"/>
    <property type="match status" value="1"/>
</dbReference>
<feature type="compositionally biased region" description="Basic and acidic residues" evidence="5">
    <location>
        <begin position="66"/>
        <end position="80"/>
    </location>
</feature>
<feature type="compositionally biased region" description="Basic residues" evidence="5">
    <location>
        <begin position="143"/>
        <end position="153"/>
    </location>
</feature>
<evidence type="ECO:0000256" key="2">
    <source>
        <dbReference type="ARBA" id="ARBA00022771"/>
    </source>
</evidence>
<comment type="caution">
    <text evidence="8">The sequence shown here is derived from an EMBL/GenBank/DDBJ whole genome shotgun (WGS) entry which is preliminary data.</text>
</comment>
<evidence type="ECO:0008006" key="10">
    <source>
        <dbReference type="Google" id="ProtNLM"/>
    </source>
</evidence>
<evidence type="ECO:0000256" key="4">
    <source>
        <dbReference type="PROSITE-ProRule" id="PRU01371"/>
    </source>
</evidence>
<protein>
    <recommendedName>
        <fullName evidence="10">J domain-containing protein</fullName>
    </recommendedName>
</protein>
<feature type="region of interest" description="Disordered" evidence="5">
    <location>
        <begin position="421"/>
        <end position="555"/>
    </location>
</feature>
<accession>A0ABD3XL35</accession>
<dbReference type="Proteomes" id="UP001634394">
    <property type="component" value="Unassembled WGS sequence"/>
</dbReference>
<feature type="compositionally biased region" description="Basic and acidic residues" evidence="5">
    <location>
        <begin position="431"/>
        <end position="444"/>
    </location>
</feature>
<dbReference type="Pfam" id="PF13913">
    <property type="entry name" value="zf-C2HC_2"/>
    <property type="match status" value="2"/>
</dbReference>
<feature type="region of interest" description="Disordered" evidence="5">
    <location>
        <begin position="330"/>
        <end position="357"/>
    </location>
</feature>
<feature type="compositionally biased region" description="Polar residues" evidence="5">
    <location>
        <begin position="456"/>
        <end position="468"/>
    </location>
</feature>
<evidence type="ECO:0000259" key="7">
    <source>
        <dbReference type="PROSITE" id="PS52027"/>
    </source>
</evidence>
<dbReference type="PROSITE" id="PS50076">
    <property type="entry name" value="DNAJ_2"/>
    <property type="match status" value="1"/>
</dbReference>
<dbReference type="Pfam" id="PF00226">
    <property type="entry name" value="DnaJ"/>
    <property type="match status" value="1"/>
</dbReference>
<dbReference type="PROSITE" id="PS52027">
    <property type="entry name" value="ZF_C2HC_C3H"/>
    <property type="match status" value="1"/>
</dbReference>
<reference evidence="8 9" key="1">
    <citation type="submission" date="2024-11" db="EMBL/GenBank/DDBJ databases">
        <title>Chromosome-level genome assembly of the freshwater bivalve Anodonta woodiana.</title>
        <authorList>
            <person name="Chen X."/>
        </authorList>
    </citation>
    <scope>NUCLEOTIDE SEQUENCE [LARGE SCALE GENOMIC DNA]</scope>
    <source>
        <strain evidence="8">MN2024</strain>
        <tissue evidence="8">Gills</tissue>
    </source>
</reference>
<dbReference type="PRINTS" id="PR00625">
    <property type="entry name" value="JDOMAIN"/>
</dbReference>
<dbReference type="Gene3D" id="1.10.287.110">
    <property type="entry name" value="DnaJ domain"/>
    <property type="match status" value="1"/>
</dbReference>
<dbReference type="AlphaFoldDB" id="A0ABD3XL35"/>
<feature type="region of interest" description="Disordered" evidence="5">
    <location>
        <begin position="66"/>
        <end position="100"/>
    </location>
</feature>
<evidence type="ECO:0000256" key="1">
    <source>
        <dbReference type="ARBA" id="ARBA00022723"/>
    </source>
</evidence>
<evidence type="ECO:0000313" key="8">
    <source>
        <dbReference type="EMBL" id="KAL3885757.1"/>
    </source>
</evidence>
<sequence length="569" mass="64783">MVKNYFEVLGLKPGASEDDIKKTFRTLARQWHPDKNNAPTAEEKFKEINSAYDYLKSKDRREMLERELLRPKPPPEEKCTTNKTKTSQSEGTSFFGTKRNFNDTSDGRDFGKYSYERYQESNFDTFDAKPKASESNTSNKSSKERKKKTKPKQKPWSQKWNSETTYGDDEDFVFGKKPPFSFAFNSFVDELDSTFGLFNVNFNLGPPGFSSFFGDEDPFRDFMYQDPSLNMGQPKKPSPSRKRFVAPETGKAEGLNEEYMFTSRSGKTNSDIPYTTSDEDQGYGWDSGAETDESDGNYNNKRFRCVYCGRRFTIDRLANHETGCAKRHGRWTFSDDENEGEEEENEDQFSRAPGDWRQTHEDLIRHIRQARIEARTRKWQESDWREEEHWVTCEWCGRKFNQVVANRHIPICKTLNKATGPAFASKAKTTSTDKARDRAKEYSRHIPKPKKKSGEEANSTHTGKTGSTFPDLGSSRRSSYSKSQPASSTGLNGSTTKPTRGTAKPEKTRKPYRDREKEPAPNASSGIGIHGEGLKGTSRSHGEGCPTCARKYGPNAKFTCSCGVKNTRA</sequence>
<proteinExistence type="predicted"/>
<feature type="compositionally biased region" description="Polar residues" evidence="5">
    <location>
        <begin position="81"/>
        <end position="95"/>
    </location>
</feature>
<feature type="region of interest" description="Disordered" evidence="5">
    <location>
        <begin position="225"/>
        <end position="293"/>
    </location>
</feature>
<dbReference type="EMBL" id="JBJQND010000002">
    <property type="protein sequence ID" value="KAL3885757.1"/>
    <property type="molecule type" value="Genomic_DNA"/>
</dbReference>
<dbReference type="SMART" id="SM00271">
    <property type="entry name" value="DnaJ"/>
    <property type="match status" value="1"/>
</dbReference>
<keyword evidence="1" id="KW-0479">Metal-binding</keyword>
<evidence type="ECO:0000313" key="9">
    <source>
        <dbReference type="Proteomes" id="UP001634394"/>
    </source>
</evidence>
<feature type="compositionally biased region" description="Acidic residues" evidence="5">
    <location>
        <begin position="334"/>
        <end position="347"/>
    </location>
</feature>
<evidence type="ECO:0000256" key="3">
    <source>
        <dbReference type="ARBA" id="ARBA00022833"/>
    </source>
</evidence>
<evidence type="ECO:0000259" key="6">
    <source>
        <dbReference type="PROSITE" id="PS50076"/>
    </source>
</evidence>
<dbReference type="SUPFAM" id="SSF46565">
    <property type="entry name" value="Chaperone J-domain"/>
    <property type="match status" value="1"/>
</dbReference>
<name>A0ABD3XL35_SINWO</name>
<keyword evidence="3" id="KW-0862">Zinc</keyword>